<evidence type="ECO:0000256" key="1">
    <source>
        <dbReference type="ARBA" id="ARBA00004123"/>
    </source>
</evidence>
<dbReference type="PANTHER" id="PTHR46004">
    <property type="entry name" value="CYCLIC AMP RESPONSE ELEMENT-BINDING PROTEIN A"/>
    <property type="match status" value="1"/>
</dbReference>
<comment type="subcellular location">
    <subcellularLocation>
        <location evidence="1">Nucleus</location>
    </subcellularLocation>
</comment>
<evidence type="ECO:0000259" key="6">
    <source>
        <dbReference type="PROSITE" id="PS50217"/>
    </source>
</evidence>
<reference evidence="8" key="1">
    <citation type="submission" date="2022-11" db="UniProtKB">
        <authorList>
            <consortium name="WormBaseParasite"/>
        </authorList>
    </citation>
    <scope>IDENTIFICATION</scope>
</reference>
<dbReference type="CDD" id="cd14689">
    <property type="entry name" value="bZIP_CREB3"/>
    <property type="match status" value="1"/>
</dbReference>
<evidence type="ECO:0000313" key="7">
    <source>
        <dbReference type="Proteomes" id="UP000887564"/>
    </source>
</evidence>
<dbReference type="Proteomes" id="UP000887564">
    <property type="component" value="Unplaced"/>
</dbReference>
<evidence type="ECO:0000256" key="3">
    <source>
        <dbReference type="ARBA" id="ARBA00023125"/>
    </source>
</evidence>
<keyword evidence="7" id="KW-1185">Reference proteome</keyword>
<feature type="domain" description="BZIP" evidence="6">
    <location>
        <begin position="78"/>
        <end position="125"/>
    </location>
</feature>
<dbReference type="AlphaFoldDB" id="A0A914RLJ8"/>
<dbReference type="InterPro" id="IPR046347">
    <property type="entry name" value="bZIP_sf"/>
</dbReference>
<dbReference type="SMART" id="SM00338">
    <property type="entry name" value="BRLZ"/>
    <property type="match status" value="1"/>
</dbReference>
<dbReference type="GO" id="GO:0000981">
    <property type="term" value="F:DNA-binding transcription factor activity, RNA polymerase II-specific"/>
    <property type="evidence" value="ECO:0007669"/>
    <property type="project" value="TreeGrafter"/>
</dbReference>
<evidence type="ECO:0000256" key="5">
    <source>
        <dbReference type="ARBA" id="ARBA00023242"/>
    </source>
</evidence>
<organism evidence="7 8">
    <name type="scientific">Parascaris equorum</name>
    <name type="common">Equine roundworm</name>
    <dbReference type="NCBI Taxonomy" id="6256"/>
    <lineage>
        <taxon>Eukaryota</taxon>
        <taxon>Metazoa</taxon>
        <taxon>Ecdysozoa</taxon>
        <taxon>Nematoda</taxon>
        <taxon>Chromadorea</taxon>
        <taxon>Rhabditida</taxon>
        <taxon>Spirurina</taxon>
        <taxon>Ascaridomorpha</taxon>
        <taxon>Ascaridoidea</taxon>
        <taxon>Ascarididae</taxon>
        <taxon>Parascaris</taxon>
    </lineage>
</organism>
<keyword evidence="5" id="KW-0539">Nucleus</keyword>
<dbReference type="InterPro" id="IPR004827">
    <property type="entry name" value="bZIP"/>
</dbReference>
<sequence>MEPAVYGAPTSTYRTRTKSICCVPLWFPSRTNVEIFVYFKDPRGNGFVQLSSEEKRTLLQEGYSVPTRLPLSKAEEEALKVVRRKIKNKLSAQESRRKRKEYMDALEQKVQGYYNENTALKAKINSAGFYKMTIMNVTAINVMLKVM</sequence>
<dbReference type="SUPFAM" id="SSF57959">
    <property type="entry name" value="Leucine zipper domain"/>
    <property type="match status" value="1"/>
</dbReference>
<dbReference type="PANTHER" id="PTHR46004:SF3">
    <property type="entry name" value="CYCLIC AMP RESPONSE ELEMENT-BINDING PROTEIN A"/>
    <property type="match status" value="1"/>
</dbReference>
<keyword evidence="4" id="KW-0804">Transcription</keyword>
<proteinExistence type="predicted"/>
<keyword evidence="3" id="KW-0238">DNA-binding</keyword>
<protein>
    <submittedName>
        <fullName evidence="8">BZIP domain-containing protein</fullName>
    </submittedName>
</protein>
<dbReference type="GO" id="GO:0005634">
    <property type="term" value="C:nucleus"/>
    <property type="evidence" value="ECO:0007669"/>
    <property type="project" value="UniProtKB-SubCell"/>
</dbReference>
<evidence type="ECO:0000313" key="8">
    <source>
        <dbReference type="WBParaSite" id="PEQ_0000716601-mRNA-1"/>
    </source>
</evidence>
<evidence type="ECO:0000256" key="4">
    <source>
        <dbReference type="ARBA" id="ARBA00023163"/>
    </source>
</evidence>
<name>A0A914RLJ8_PAREQ</name>
<evidence type="ECO:0000256" key="2">
    <source>
        <dbReference type="ARBA" id="ARBA00023015"/>
    </source>
</evidence>
<dbReference type="Pfam" id="PF00170">
    <property type="entry name" value="bZIP_1"/>
    <property type="match status" value="1"/>
</dbReference>
<keyword evidence="2" id="KW-0805">Transcription regulation</keyword>
<dbReference type="GO" id="GO:0035497">
    <property type="term" value="F:cAMP response element binding"/>
    <property type="evidence" value="ECO:0007669"/>
    <property type="project" value="TreeGrafter"/>
</dbReference>
<accession>A0A914RLJ8</accession>
<dbReference type="PROSITE" id="PS50217">
    <property type="entry name" value="BZIP"/>
    <property type="match status" value="1"/>
</dbReference>
<dbReference type="WBParaSite" id="PEQ_0000716601-mRNA-1">
    <property type="protein sequence ID" value="PEQ_0000716601-mRNA-1"/>
    <property type="gene ID" value="PEQ_0000716601"/>
</dbReference>
<dbReference type="Gene3D" id="1.20.5.170">
    <property type="match status" value="1"/>
</dbReference>
<dbReference type="PROSITE" id="PS00036">
    <property type="entry name" value="BZIP_BASIC"/>
    <property type="match status" value="1"/>
</dbReference>